<dbReference type="Pfam" id="PF01420">
    <property type="entry name" value="Methylase_S"/>
    <property type="match status" value="1"/>
</dbReference>
<dbReference type="RefSeq" id="WP_191942855.1">
    <property type="nucleotide sequence ID" value="NZ_JACYNP010000001.1"/>
</dbReference>
<reference evidence="5 6" key="1">
    <citation type="journal article" date="2020" name="FEMS Microbiol. Ecol.">
        <title>Temporal dynamics of bacterial communities during seed development and maturation.</title>
        <authorList>
            <person name="Chesneau G."/>
            <person name="Torres-Cortes G."/>
            <person name="Briand M."/>
            <person name="Darrasse A."/>
            <person name="Preveaux A."/>
            <person name="Marais C."/>
            <person name="Jacques M.A."/>
            <person name="Shade A."/>
            <person name="Barret M."/>
        </authorList>
    </citation>
    <scope>NUCLEOTIDE SEQUENCE [LARGE SCALE GENOMIC DNA]</scope>
    <source>
        <strain evidence="5 6">CFBP13723</strain>
    </source>
</reference>
<comment type="caution">
    <text evidence="5">The sequence shown here is derived from an EMBL/GenBank/DDBJ whole genome shotgun (WGS) entry which is preliminary data.</text>
</comment>
<proteinExistence type="inferred from homology"/>
<dbReference type="InterPro" id="IPR051212">
    <property type="entry name" value="Type-I_RE_S_subunit"/>
</dbReference>
<dbReference type="SUPFAM" id="SSF116734">
    <property type="entry name" value="DNA methylase specificity domain"/>
    <property type="match status" value="2"/>
</dbReference>
<evidence type="ECO:0000313" key="6">
    <source>
        <dbReference type="Proteomes" id="UP000625247"/>
    </source>
</evidence>
<dbReference type="Gene3D" id="3.90.220.20">
    <property type="entry name" value="DNA methylase specificity domains"/>
    <property type="match status" value="2"/>
</dbReference>
<keyword evidence="5" id="KW-0540">Nuclease</keyword>
<dbReference type="Proteomes" id="UP000625247">
    <property type="component" value="Unassembled WGS sequence"/>
</dbReference>
<accession>A0ABR9A1K7</accession>
<feature type="domain" description="Type I restriction modification DNA specificity" evidence="4">
    <location>
        <begin position="394"/>
        <end position="528"/>
    </location>
</feature>
<dbReference type="InterPro" id="IPR044946">
    <property type="entry name" value="Restrct_endonuc_typeI_TRD_sf"/>
</dbReference>
<comment type="similarity">
    <text evidence="1">Belongs to the type-I restriction system S methylase family.</text>
</comment>
<evidence type="ECO:0000259" key="4">
    <source>
        <dbReference type="Pfam" id="PF01420"/>
    </source>
</evidence>
<keyword evidence="5" id="KW-0255">Endonuclease</keyword>
<dbReference type="InterPro" id="IPR000055">
    <property type="entry name" value="Restrct_endonuc_typeI_TRD"/>
</dbReference>
<dbReference type="CDD" id="cd17256">
    <property type="entry name" value="RMtype1_S_EcoJA65PI-TRD1-CR1_like"/>
    <property type="match status" value="1"/>
</dbReference>
<sequence>MTALLTDNLPLLAGAPNGIKKLRELILELAVRGKLVRQDLSDEPATELLKRIAEGKARLMEEGKLKKQKPLAEISQEETPYDVPTNWNWTRLGEITNFGSTIKNGEIPDSAWVLDLEDVEKDSSKLLQKVRFSERNSLSDKNCFAKGDVLYGKLRPYLNKVLVAEDDGFCTTEILPFRCHGPFVARYFMIALKSPCFLSYVNAKSYGMKMPRLGTEDGRQALFPLPPLAEQHRIVVKVDELMALCDRLQAKQVDTESAHTQLTQALLDSLTQASDAADFAASWQRLAGHFDTLFTTDSSINALKQTLLQLAVMGKLVQQDISRDLPDLNSFGAKERKLDDEKVMPYSVPSQWHWVSLCNLLEEGRDISYGIIKLGIEPKRGGVPTLRCSDVKPGYIDLLGVRKVAHDIEQDYARTRLRGGEILINIRGTLGGVAVVDKKLAGYNVAREVAVVPVNRHLNAQYLSIAMQSRYFWERINQQLRGIAYKGLNLGALRLLPIPIPPVAEQHRIVAKVGQLITLCDHLKTRLTQAHQLNEQLANTLVERALSEDARQAPITTDRQEARTLLAAEITHRLHSQRTFGQRKLQKVIYLAEHAARLAAIQGDYLRDAAGPHDRQLMNTVEGELQTQQWYERVERETVGHAYRPLSLAGQHRQGYYSAWSTTEQATIEQVIELMRDWDTDRCEMTVTLYAAWNDFILEGRQVTDEAIVDEVMHSWNDTKLRFGKIEWLAVLAEMTKHKILMPTGFGKRTRGGMLRLPGFE</sequence>
<keyword evidence="5" id="KW-0378">Hydrolase</keyword>
<dbReference type="PANTHER" id="PTHR43140:SF1">
    <property type="entry name" value="TYPE I RESTRICTION ENZYME ECOKI SPECIFICITY SUBUNIT"/>
    <property type="match status" value="1"/>
</dbReference>
<keyword evidence="6" id="KW-1185">Reference proteome</keyword>
<evidence type="ECO:0000313" key="5">
    <source>
        <dbReference type="EMBL" id="MBD8119953.1"/>
    </source>
</evidence>
<evidence type="ECO:0000256" key="3">
    <source>
        <dbReference type="ARBA" id="ARBA00023125"/>
    </source>
</evidence>
<organism evidence="5 6">
    <name type="scientific">Pseudomonas lutea</name>
    <dbReference type="NCBI Taxonomy" id="243924"/>
    <lineage>
        <taxon>Bacteria</taxon>
        <taxon>Pseudomonadati</taxon>
        <taxon>Pseudomonadota</taxon>
        <taxon>Gammaproteobacteria</taxon>
        <taxon>Pseudomonadales</taxon>
        <taxon>Pseudomonadaceae</taxon>
        <taxon>Pseudomonas</taxon>
    </lineage>
</organism>
<name>A0ABR9A1K7_9PSED</name>
<evidence type="ECO:0000256" key="2">
    <source>
        <dbReference type="ARBA" id="ARBA00022747"/>
    </source>
</evidence>
<protein>
    <submittedName>
        <fullName evidence="5">Restriction endonuclease subunit S</fullName>
    </submittedName>
</protein>
<dbReference type="GO" id="GO:0004519">
    <property type="term" value="F:endonuclease activity"/>
    <property type="evidence" value="ECO:0007669"/>
    <property type="project" value="UniProtKB-KW"/>
</dbReference>
<keyword evidence="3" id="KW-0238">DNA-binding</keyword>
<dbReference type="PANTHER" id="PTHR43140">
    <property type="entry name" value="TYPE-1 RESTRICTION ENZYME ECOKI SPECIFICITY PROTEIN"/>
    <property type="match status" value="1"/>
</dbReference>
<keyword evidence="2" id="KW-0680">Restriction system</keyword>
<gene>
    <name evidence="5" type="ORF">IFT62_01885</name>
</gene>
<dbReference type="EMBL" id="JACYNP010000001">
    <property type="protein sequence ID" value="MBD8119953.1"/>
    <property type="molecule type" value="Genomic_DNA"/>
</dbReference>
<evidence type="ECO:0000256" key="1">
    <source>
        <dbReference type="ARBA" id="ARBA00010923"/>
    </source>
</evidence>